<dbReference type="PANTHER" id="PTHR11117:SF24">
    <property type="entry name" value="PROTEIN FDRA"/>
    <property type="match status" value="1"/>
</dbReference>
<sequence>MTTHVEVRPGAYADSVTLLRVSRTVQGLDGVTAAQVAMATPLNVEVLTGMGFEVPAGTGTNDLVVALRLAGADALPDALDGVERALREANRPAPGSGDGGPAVPPRTTGSALERDPAALALVSVPGPHACVEAMDALDAGRDVMIFSDNVPVEQEVALKTVAAERGLLVMGPDCGTAVVGGVGLGFANTVAPGPVGIVAASGTGCQQLLALLDHAGVGVGAALGVGGRDLSAEVGGAATREALRRLDADPRVELIVLVSKPPADDVADGLRELAAQLATPVEFALLGAGRPDLTAAAEAVLTRLGRPVPQWPVHGRAQPGGTGRALRGLFVGGTLATEAAQIAGTAQVDITPVDTTPVDTTPVDAAQNSTGHTFVDFGDDAYTAGRAHPMIDPTLRLEHLAAALADPDTGAVLLDVVLGHGAEPDPAALLAPAIAGAAVPVVITVVGTGADPQGLDRQVDALVAAGAEVHLSHARATRRALDLAGALAGAAHAAQNGAAR</sequence>
<evidence type="ECO:0000313" key="4">
    <source>
        <dbReference type="Proteomes" id="UP000199614"/>
    </source>
</evidence>
<dbReference type="InterPro" id="IPR005811">
    <property type="entry name" value="SUCC_ACL_C"/>
</dbReference>
<dbReference type="GO" id="GO:0009361">
    <property type="term" value="C:succinate-CoA ligase complex (ADP-forming)"/>
    <property type="evidence" value="ECO:0007669"/>
    <property type="project" value="TreeGrafter"/>
</dbReference>
<dbReference type="RefSeq" id="WP_093348217.1">
    <property type="nucleotide sequence ID" value="NZ_FOUY01000025.1"/>
</dbReference>
<dbReference type="GO" id="GO:0004775">
    <property type="term" value="F:succinate-CoA ligase (ADP-forming) activity"/>
    <property type="evidence" value="ECO:0007669"/>
    <property type="project" value="TreeGrafter"/>
</dbReference>
<evidence type="ECO:0000256" key="1">
    <source>
        <dbReference type="SAM" id="MobiDB-lite"/>
    </source>
</evidence>
<protein>
    <submittedName>
        <fullName evidence="3">FdrA protein</fullName>
    </submittedName>
</protein>
<gene>
    <name evidence="3" type="ORF">SAMN05216207_102529</name>
</gene>
<dbReference type="STRING" id="260086.SAMN05216207_102529"/>
<dbReference type="Pfam" id="PF00549">
    <property type="entry name" value="Ligase_CoA"/>
    <property type="match status" value="1"/>
</dbReference>
<organism evidence="3 4">
    <name type="scientific">Pseudonocardia ammonioxydans</name>
    <dbReference type="NCBI Taxonomy" id="260086"/>
    <lineage>
        <taxon>Bacteria</taxon>
        <taxon>Bacillati</taxon>
        <taxon>Actinomycetota</taxon>
        <taxon>Actinomycetes</taxon>
        <taxon>Pseudonocardiales</taxon>
        <taxon>Pseudonocardiaceae</taxon>
        <taxon>Pseudonocardia</taxon>
    </lineage>
</organism>
<reference evidence="3 4" key="1">
    <citation type="submission" date="2016-10" db="EMBL/GenBank/DDBJ databases">
        <authorList>
            <person name="de Groot N.N."/>
        </authorList>
    </citation>
    <scope>NUCLEOTIDE SEQUENCE [LARGE SCALE GENOMIC DNA]</scope>
    <source>
        <strain evidence="3 4">CGMCC 4.1877</strain>
    </source>
</reference>
<dbReference type="GO" id="GO:0006099">
    <property type="term" value="P:tricarboxylic acid cycle"/>
    <property type="evidence" value="ECO:0007669"/>
    <property type="project" value="TreeGrafter"/>
</dbReference>
<dbReference type="Proteomes" id="UP000199614">
    <property type="component" value="Unassembled WGS sequence"/>
</dbReference>
<dbReference type="GO" id="GO:0004776">
    <property type="term" value="F:succinate-CoA ligase (GDP-forming) activity"/>
    <property type="evidence" value="ECO:0007669"/>
    <property type="project" value="TreeGrafter"/>
</dbReference>
<dbReference type="Gene3D" id="3.40.50.720">
    <property type="entry name" value="NAD(P)-binding Rossmann-like Domain"/>
    <property type="match status" value="1"/>
</dbReference>
<keyword evidence="4" id="KW-1185">Reference proteome</keyword>
<evidence type="ECO:0000259" key="2">
    <source>
        <dbReference type="Pfam" id="PF00549"/>
    </source>
</evidence>
<accession>A0A1I5D667</accession>
<feature type="domain" description="ATP-citrate synthase/succinyl-CoA ligase C-terminal" evidence="2">
    <location>
        <begin position="329"/>
        <end position="480"/>
    </location>
</feature>
<dbReference type="Gene3D" id="3.40.50.261">
    <property type="entry name" value="Succinyl-CoA synthetase domains"/>
    <property type="match status" value="2"/>
</dbReference>
<dbReference type="GO" id="GO:0005829">
    <property type="term" value="C:cytosol"/>
    <property type="evidence" value="ECO:0007669"/>
    <property type="project" value="TreeGrafter"/>
</dbReference>
<feature type="region of interest" description="Disordered" evidence="1">
    <location>
        <begin position="89"/>
        <end position="110"/>
    </location>
</feature>
<name>A0A1I5D667_PSUAM</name>
<dbReference type="EMBL" id="FOUY01000025">
    <property type="protein sequence ID" value="SFN94321.1"/>
    <property type="molecule type" value="Genomic_DNA"/>
</dbReference>
<dbReference type="PANTHER" id="PTHR11117">
    <property type="entry name" value="SUCCINYL-COA LIGASE SUBUNIT ALPHA"/>
    <property type="match status" value="1"/>
</dbReference>
<evidence type="ECO:0000313" key="3">
    <source>
        <dbReference type="EMBL" id="SFN94321.1"/>
    </source>
</evidence>
<dbReference type="AlphaFoldDB" id="A0A1I5D667"/>
<dbReference type="OrthoDB" id="5580580at2"/>
<proteinExistence type="predicted"/>
<dbReference type="SUPFAM" id="SSF52210">
    <property type="entry name" value="Succinyl-CoA synthetase domains"/>
    <property type="match status" value="2"/>
</dbReference>
<dbReference type="InterPro" id="IPR016102">
    <property type="entry name" value="Succinyl-CoA_synth-like"/>
</dbReference>